<dbReference type="InterPro" id="IPR037066">
    <property type="entry name" value="Plug_dom_sf"/>
</dbReference>
<feature type="short sequence motif" description="TonB box" evidence="11">
    <location>
        <begin position="66"/>
        <end position="72"/>
    </location>
</feature>
<keyword evidence="4 10" id="KW-0812">Transmembrane</keyword>
<dbReference type="PANTHER" id="PTHR30069">
    <property type="entry name" value="TONB-DEPENDENT OUTER MEMBRANE RECEPTOR"/>
    <property type="match status" value="1"/>
</dbReference>
<keyword evidence="6 11" id="KW-0798">TonB box</keyword>
<keyword evidence="5" id="KW-0732">Signal</keyword>
<evidence type="ECO:0000256" key="5">
    <source>
        <dbReference type="ARBA" id="ARBA00022729"/>
    </source>
</evidence>
<evidence type="ECO:0000256" key="8">
    <source>
        <dbReference type="ARBA" id="ARBA00023170"/>
    </source>
</evidence>
<dbReference type="Pfam" id="PF00593">
    <property type="entry name" value="TonB_dep_Rec_b-barrel"/>
    <property type="match status" value="1"/>
</dbReference>
<protein>
    <submittedName>
        <fullName evidence="15">TonB-dependent receptor plug</fullName>
    </submittedName>
</protein>
<dbReference type="AlphaFoldDB" id="A0A3T0EA25"/>
<dbReference type="PROSITE" id="PS52016">
    <property type="entry name" value="TONB_DEPENDENT_REC_3"/>
    <property type="match status" value="1"/>
</dbReference>
<dbReference type="GO" id="GO:0015344">
    <property type="term" value="F:siderophore uptake transmembrane transporter activity"/>
    <property type="evidence" value="ECO:0007669"/>
    <property type="project" value="TreeGrafter"/>
</dbReference>
<dbReference type="KEGG" id="gak:X907_1627"/>
<dbReference type="EMBL" id="CP018911">
    <property type="protein sequence ID" value="AZU04159.1"/>
    <property type="molecule type" value="Genomic_DNA"/>
</dbReference>
<keyword evidence="3 10" id="KW-1134">Transmembrane beta strand</keyword>
<proteinExistence type="inferred from homology"/>
<organism evidence="15 16">
    <name type="scientific">Glycocaulis alkaliphilus</name>
    <dbReference type="NCBI Taxonomy" id="1434191"/>
    <lineage>
        <taxon>Bacteria</taxon>
        <taxon>Pseudomonadati</taxon>
        <taxon>Pseudomonadota</taxon>
        <taxon>Alphaproteobacteria</taxon>
        <taxon>Maricaulales</taxon>
        <taxon>Maricaulaceae</taxon>
        <taxon>Glycocaulis</taxon>
    </lineage>
</organism>
<evidence type="ECO:0000256" key="2">
    <source>
        <dbReference type="ARBA" id="ARBA00022448"/>
    </source>
</evidence>
<dbReference type="InterPro" id="IPR036942">
    <property type="entry name" value="Beta-barrel_TonB_sf"/>
</dbReference>
<accession>A0A3T0EA25</accession>
<evidence type="ECO:0000256" key="10">
    <source>
        <dbReference type="PROSITE-ProRule" id="PRU01360"/>
    </source>
</evidence>
<gene>
    <name evidence="15" type="ORF">X907_1627</name>
</gene>
<evidence type="ECO:0000256" key="11">
    <source>
        <dbReference type="PROSITE-ProRule" id="PRU10143"/>
    </source>
</evidence>
<dbReference type="Proteomes" id="UP000286954">
    <property type="component" value="Chromosome"/>
</dbReference>
<reference evidence="15 16" key="1">
    <citation type="submission" date="2016-12" db="EMBL/GenBank/DDBJ databases">
        <title>The genome of dimorphic prosthecate Glycocaulis alkaliphilus 6b-8t, isolated from crude oil dictates its adaptability in petroleum environments.</title>
        <authorList>
            <person name="Wu X.-L."/>
            <person name="Geng S."/>
        </authorList>
    </citation>
    <scope>NUCLEOTIDE SEQUENCE [LARGE SCALE GENOMIC DNA]</scope>
    <source>
        <strain evidence="15 16">6B-8</strain>
    </source>
</reference>
<evidence type="ECO:0000313" key="16">
    <source>
        <dbReference type="Proteomes" id="UP000286954"/>
    </source>
</evidence>
<evidence type="ECO:0000256" key="9">
    <source>
        <dbReference type="ARBA" id="ARBA00023237"/>
    </source>
</evidence>
<dbReference type="InterPro" id="IPR000531">
    <property type="entry name" value="Beta-barrel_TonB"/>
</dbReference>
<name>A0A3T0EA25_9PROT</name>
<keyword evidence="7 10" id="KW-0472">Membrane</keyword>
<comment type="similarity">
    <text evidence="10 12">Belongs to the TonB-dependent receptor family.</text>
</comment>
<dbReference type="InterPro" id="IPR039426">
    <property type="entry name" value="TonB-dep_rcpt-like"/>
</dbReference>
<evidence type="ECO:0000256" key="3">
    <source>
        <dbReference type="ARBA" id="ARBA00022452"/>
    </source>
</evidence>
<comment type="subcellular location">
    <subcellularLocation>
        <location evidence="1 10">Cell outer membrane</location>
        <topology evidence="1 10">Multi-pass membrane protein</topology>
    </subcellularLocation>
</comment>
<evidence type="ECO:0000256" key="7">
    <source>
        <dbReference type="ARBA" id="ARBA00023136"/>
    </source>
</evidence>
<evidence type="ECO:0000256" key="6">
    <source>
        <dbReference type="ARBA" id="ARBA00023077"/>
    </source>
</evidence>
<dbReference type="PROSITE" id="PS00430">
    <property type="entry name" value="TONB_DEPENDENT_REC_1"/>
    <property type="match status" value="1"/>
</dbReference>
<evidence type="ECO:0000256" key="4">
    <source>
        <dbReference type="ARBA" id="ARBA00022692"/>
    </source>
</evidence>
<keyword evidence="2 10" id="KW-0813">Transport</keyword>
<evidence type="ECO:0000313" key="15">
    <source>
        <dbReference type="EMBL" id="AZU04159.1"/>
    </source>
</evidence>
<dbReference type="Gene3D" id="2.40.170.20">
    <property type="entry name" value="TonB-dependent receptor, beta-barrel domain"/>
    <property type="match status" value="1"/>
</dbReference>
<keyword evidence="16" id="KW-1185">Reference proteome</keyword>
<evidence type="ECO:0000259" key="14">
    <source>
        <dbReference type="Pfam" id="PF07715"/>
    </source>
</evidence>
<feature type="domain" description="TonB-dependent receptor plug" evidence="14">
    <location>
        <begin position="78"/>
        <end position="186"/>
    </location>
</feature>
<sequence>MHADVIPASPGSVRKRITGMAVSSLLSLPLKRAFGLSASVAALALGAGISPLPLLAAEAHADEPETIIVSATRTRRRVQDEPIRVELIDREEIEEKAIMSPGNISILLAETGGLWVQASSAALGSAGIRVQGMSERYTLLLADGLPLYGGQAGSIGLLQIPPTDLGRVEVIKGAASSLYGASALGGMINLVSRRPSDEFEGEVLTNITSQRGQDVTGYASGPLSEAWSYSLTTGGHWQERRDLDDTGWADIPAYQRYTLRPRLFWQGASGAEALVTFGAMTERRRGGTMPGRTVPGGSSFVQGLDTQRFDAGLNLDLPLDDGLTLGVRASAMETQHTHLFGTQIEDDRHRTGFAEVSLTRSAGIHTLVGGAAVEVNDYASDDFAAFNYRYTVPGVFAQYDLDVTPDLTLSASVRADHHSEYGGFVSPRISALYRPGAWTVRASAAQGYFAPTPFVDAIEETGLSRLESLSGLQAERADTLSFDVGRRFGPVEANVILFQSRVRHETALVPTGVSLPDGTSQMQIINAPGTAQTQGAEWLLRYRYDHITVTASYMFTDAVSSDPVTGMRRTTPLTPRHSAGFVAMWEDHDRGRVGFEAYYTGAQELDDNPYRSRSKPYMMMGILGEINLGRVSLFLNAENLLDIRQSRYDPLVRPTRAGDGRWSVDAWTHTDGFVVNGGMRMRFGGGHHGH</sequence>
<feature type="domain" description="TonB-dependent receptor-like beta-barrel" evidence="13">
    <location>
        <begin position="226"/>
        <end position="640"/>
    </location>
</feature>
<dbReference type="InterPro" id="IPR010916">
    <property type="entry name" value="TonB_box_CS"/>
</dbReference>
<dbReference type="SUPFAM" id="SSF56935">
    <property type="entry name" value="Porins"/>
    <property type="match status" value="1"/>
</dbReference>
<dbReference type="Pfam" id="PF07715">
    <property type="entry name" value="Plug"/>
    <property type="match status" value="1"/>
</dbReference>
<dbReference type="Gene3D" id="2.170.130.10">
    <property type="entry name" value="TonB-dependent receptor, plug domain"/>
    <property type="match status" value="1"/>
</dbReference>
<dbReference type="GO" id="GO:0044718">
    <property type="term" value="P:siderophore transmembrane transport"/>
    <property type="evidence" value="ECO:0007669"/>
    <property type="project" value="TreeGrafter"/>
</dbReference>
<evidence type="ECO:0000259" key="13">
    <source>
        <dbReference type="Pfam" id="PF00593"/>
    </source>
</evidence>
<dbReference type="PANTHER" id="PTHR30069:SF29">
    <property type="entry name" value="HEMOGLOBIN AND HEMOGLOBIN-HAPTOGLOBIN-BINDING PROTEIN 1-RELATED"/>
    <property type="match status" value="1"/>
</dbReference>
<keyword evidence="8 15" id="KW-0675">Receptor</keyword>
<evidence type="ECO:0000256" key="12">
    <source>
        <dbReference type="RuleBase" id="RU003357"/>
    </source>
</evidence>
<evidence type="ECO:0000256" key="1">
    <source>
        <dbReference type="ARBA" id="ARBA00004571"/>
    </source>
</evidence>
<keyword evidence="9 10" id="KW-0998">Cell outer membrane</keyword>
<dbReference type="GO" id="GO:0009279">
    <property type="term" value="C:cell outer membrane"/>
    <property type="evidence" value="ECO:0007669"/>
    <property type="project" value="UniProtKB-SubCell"/>
</dbReference>
<dbReference type="InterPro" id="IPR012910">
    <property type="entry name" value="Plug_dom"/>
</dbReference>